<evidence type="ECO:0000259" key="2">
    <source>
        <dbReference type="PROSITE" id="PS51745"/>
    </source>
</evidence>
<dbReference type="InterPro" id="IPR000270">
    <property type="entry name" value="PB1_dom"/>
</dbReference>
<dbReference type="SUPFAM" id="SSF54277">
    <property type="entry name" value="CAD &amp; PB1 domains"/>
    <property type="match status" value="1"/>
</dbReference>
<evidence type="ECO:0000313" key="3">
    <source>
        <dbReference type="Proteomes" id="UP000887566"/>
    </source>
</evidence>
<feature type="compositionally biased region" description="Low complexity" evidence="1">
    <location>
        <begin position="402"/>
        <end position="416"/>
    </location>
</feature>
<proteinExistence type="predicted"/>
<accession>A0A914VMI2</accession>
<dbReference type="PANTHER" id="PTHR15335">
    <property type="entry name" value="PROTEIN TFG"/>
    <property type="match status" value="1"/>
</dbReference>
<dbReference type="GO" id="GO:0048208">
    <property type="term" value="P:COPII vesicle coating"/>
    <property type="evidence" value="ECO:0007669"/>
    <property type="project" value="InterPro"/>
</dbReference>
<feature type="compositionally biased region" description="Pro residues" evidence="1">
    <location>
        <begin position="345"/>
        <end position="359"/>
    </location>
</feature>
<dbReference type="CDD" id="cd06401">
    <property type="entry name" value="PB1_TFG"/>
    <property type="match status" value="1"/>
</dbReference>
<feature type="compositionally biased region" description="Polar residues" evidence="1">
    <location>
        <begin position="231"/>
        <end position="246"/>
    </location>
</feature>
<feature type="region of interest" description="Disordered" evidence="1">
    <location>
        <begin position="181"/>
        <end position="246"/>
    </location>
</feature>
<sequence>MPLLPPTQMNLNGGANNESGYGTSSMVIKARLGGDVRKIAVHNSDMTHDELLLMMQRIFKGRISPADNVTLKYADEDGDLVTITDDSDLTFAMQTERVLKLTLFVNDQPQPLEADELKRIRQELVHIRDVSNKLLDSIAPKHSQPCANAERPVAAAAIAAPEVKKPPTINHMDGLETSREFDPLSHHHRSPAPNGPTRDSLPSTPVVHDIALNDKPPSVYGVGTHEASRPDTPNSQHSRRSNSVAEFGQQENVATIQPTVHQQMNAGQPPVHMGAPIFSSANPTPPAPPTTFDHQHQHQHQQQQQHAPQQQQHQHQYPAQPFGQQQPQPPGPTPPATAQSIFPPHSAPSLPPTSVPAPPASMGYGMPPAVGDPSNRPPQYGQHPPPPSGYPQHGHADGQSGQQQQQQQQPPQQQQQMPSYQHSPGYPHQQQQQQQQQQPQQQQHPAPPQAAQGMPPVGMPPMGPPVSFSAPGVNPFARGPSPGSNPYVRPSFPGGFQ</sequence>
<feature type="region of interest" description="Disordered" evidence="1">
    <location>
        <begin position="264"/>
        <end position="497"/>
    </location>
</feature>
<dbReference type="Gene3D" id="3.10.20.90">
    <property type="entry name" value="Phosphatidylinositol 3-kinase Catalytic Subunit, Chain A, domain 1"/>
    <property type="match status" value="1"/>
</dbReference>
<dbReference type="InterPro" id="IPR034857">
    <property type="entry name" value="PB1_TFG"/>
</dbReference>
<dbReference type="PRINTS" id="PR01217">
    <property type="entry name" value="PRICHEXTENSN"/>
</dbReference>
<dbReference type="Proteomes" id="UP000887566">
    <property type="component" value="Unplaced"/>
</dbReference>
<dbReference type="SMART" id="SM00666">
    <property type="entry name" value="PB1"/>
    <property type="match status" value="1"/>
</dbReference>
<feature type="compositionally biased region" description="Low complexity" evidence="1">
    <location>
        <begin position="300"/>
        <end position="326"/>
    </location>
</feature>
<dbReference type="PANTHER" id="PTHR15335:SF7">
    <property type="entry name" value="PROTEIN TFG"/>
    <property type="match status" value="1"/>
</dbReference>
<organism evidence="3 4">
    <name type="scientific">Plectus sambesii</name>
    <dbReference type="NCBI Taxonomy" id="2011161"/>
    <lineage>
        <taxon>Eukaryota</taxon>
        <taxon>Metazoa</taxon>
        <taxon>Ecdysozoa</taxon>
        <taxon>Nematoda</taxon>
        <taxon>Chromadorea</taxon>
        <taxon>Plectida</taxon>
        <taxon>Plectina</taxon>
        <taxon>Plectoidea</taxon>
        <taxon>Plectidae</taxon>
        <taxon>Plectus</taxon>
    </lineage>
</organism>
<name>A0A914VMI2_9BILA</name>
<dbReference type="GO" id="GO:0042802">
    <property type="term" value="F:identical protein binding"/>
    <property type="evidence" value="ECO:0007669"/>
    <property type="project" value="InterPro"/>
</dbReference>
<dbReference type="InterPro" id="IPR053793">
    <property type="entry name" value="PB1-like"/>
</dbReference>
<dbReference type="PROSITE" id="PS51745">
    <property type="entry name" value="PB1"/>
    <property type="match status" value="1"/>
</dbReference>
<dbReference type="AlphaFoldDB" id="A0A914VMI2"/>
<dbReference type="WBParaSite" id="PSAMB.scaffold211size65383.g3333.t1">
    <property type="protein sequence ID" value="PSAMB.scaffold211size65383.g3333.t1"/>
    <property type="gene ID" value="PSAMB.scaffold211size65383.g3333"/>
</dbReference>
<evidence type="ECO:0000256" key="1">
    <source>
        <dbReference type="SAM" id="MobiDB-lite"/>
    </source>
</evidence>
<reference evidence="4" key="1">
    <citation type="submission" date="2022-11" db="UniProtKB">
        <authorList>
            <consortium name="WormBaseParasite"/>
        </authorList>
    </citation>
    <scope>IDENTIFICATION</scope>
</reference>
<dbReference type="InterPro" id="IPR033512">
    <property type="entry name" value="TFG"/>
</dbReference>
<feature type="domain" description="PB1" evidence="2">
    <location>
        <begin position="25"/>
        <end position="106"/>
    </location>
</feature>
<keyword evidence="3" id="KW-1185">Reference proteome</keyword>
<feature type="compositionally biased region" description="Low complexity" evidence="1">
    <location>
        <begin position="427"/>
        <end position="456"/>
    </location>
</feature>
<evidence type="ECO:0000313" key="4">
    <source>
        <dbReference type="WBParaSite" id="PSAMB.scaffold211size65383.g3333.t1"/>
    </source>
</evidence>
<protein>
    <submittedName>
        <fullName evidence="4">PB1 domain-containing protein</fullName>
    </submittedName>
</protein>
<dbReference type="Pfam" id="PF00564">
    <property type="entry name" value="PB1"/>
    <property type="match status" value="1"/>
</dbReference>
<dbReference type="GO" id="GO:0070971">
    <property type="term" value="C:endoplasmic reticulum exit site"/>
    <property type="evidence" value="ECO:0007669"/>
    <property type="project" value="TreeGrafter"/>
</dbReference>